<sequence>MLLNVGFKIMQPELFGALFFYEVIFLMIWSRFCRDVEAGDSGFFFYLVGNVKHRIIGYSLMKINSEFQVSLEFQILLVKRMCYYKSKNRKINRVNFKSHPLFYFCIITLMCDLEGWKIDDLTVLAKFSTIKIF</sequence>
<dbReference type="EMBL" id="JANJYJ010000004">
    <property type="protein sequence ID" value="KAK3218985.1"/>
    <property type="molecule type" value="Genomic_DNA"/>
</dbReference>
<accession>A0AAE0AJW4</accession>
<keyword evidence="2" id="KW-1185">Reference proteome</keyword>
<proteinExistence type="predicted"/>
<evidence type="ECO:0000313" key="2">
    <source>
        <dbReference type="Proteomes" id="UP001281410"/>
    </source>
</evidence>
<comment type="caution">
    <text evidence="1">The sequence shown here is derived from an EMBL/GenBank/DDBJ whole genome shotgun (WGS) entry which is preliminary data.</text>
</comment>
<name>A0AAE0AJW4_9ROSI</name>
<gene>
    <name evidence="1" type="ORF">Dsin_012955</name>
</gene>
<reference evidence="1" key="1">
    <citation type="journal article" date="2023" name="Plant J.">
        <title>Genome sequences and population genomics provide insights into the demographic history, inbreeding, and mutation load of two 'living fossil' tree species of Dipteronia.</title>
        <authorList>
            <person name="Feng Y."/>
            <person name="Comes H.P."/>
            <person name="Chen J."/>
            <person name="Zhu S."/>
            <person name="Lu R."/>
            <person name="Zhang X."/>
            <person name="Li P."/>
            <person name="Qiu J."/>
            <person name="Olsen K.M."/>
            <person name="Qiu Y."/>
        </authorList>
    </citation>
    <scope>NUCLEOTIDE SEQUENCE</scope>
    <source>
        <strain evidence="1">NBL</strain>
    </source>
</reference>
<evidence type="ECO:0000313" key="1">
    <source>
        <dbReference type="EMBL" id="KAK3218985.1"/>
    </source>
</evidence>
<protein>
    <submittedName>
        <fullName evidence="1">Uncharacterized protein</fullName>
    </submittedName>
</protein>
<dbReference type="AlphaFoldDB" id="A0AAE0AJW4"/>
<dbReference type="Proteomes" id="UP001281410">
    <property type="component" value="Unassembled WGS sequence"/>
</dbReference>
<organism evidence="1 2">
    <name type="scientific">Dipteronia sinensis</name>
    <dbReference type="NCBI Taxonomy" id="43782"/>
    <lineage>
        <taxon>Eukaryota</taxon>
        <taxon>Viridiplantae</taxon>
        <taxon>Streptophyta</taxon>
        <taxon>Embryophyta</taxon>
        <taxon>Tracheophyta</taxon>
        <taxon>Spermatophyta</taxon>
        <taxon>Magnoliopsida</taxon>
        <taxon>eudicotyledons</taxon>
        <taxon>Gunneridae</taxon>
        <taxon>Pentapetalae</taxon>
        <taxon>rosids</taxon>
        <taxon>malvids</taxon>
        <taxon>Sapindales</taxon>
        <taxon>Sapindaceae</taxon>
        <taxon>Hippocastanoideae</taxon>
        <taxon>Acereae</taxon>
        <taxon>Dipteronia</taxon>
    </lineage>
</organism>